<organism evidence="4 5">
    <name type="scientific">Paramecium sonneborni</name>
    <dbReference type="NCBI Taxonomy" id="65129"/>
    <lineage>
        <taxon>Eukaryota</taxon>
        <taxon>Sar</taxon>
        <taxon>Alveolata</taxon>
        <taxon>Ciliophora</taxon>
        <taxon>Intramacronucleata</taxon>
        <taxon>Oligohymenophorea</taxon>
        <taxon>Peniculida</taxon>
        <taxon>Parameciidae</taxon>
        <taxon>Paramecium</taxon>
    </lineage>
</organism>
<keyword evidence="3" id="KW-0067">ATP-binding</keyword>
<dbReference type="GO" id="GO:0005634">
    <property type="term" value="C:nucleus"/>
    <property type="evidence" value="ECO:0007669"/>
    <property type="project" value="TreeGrafter"/>
</dbReference>
<evidence type="ECO:0000313" key="5">
    <source>
        <dbReference type="Proteomes" id="UP000692954"/>
    </source>
</evidence>
<gene>
    <name evidence="4" type="ORF">PSON_ATCC_30995.1.T0990165</name>
</gene>
<dbReference type="GO" id="GO:0005524">
    <property type="term" value="F:ATP binding"/>
    <property type="evidence" value="ECO:0007669"/>
    <property type="project" value="UniProtKB-KW"/>
</dbReference>
<dbReference type="GO" id="GO:0006261">
    <property type="term" value="P:DNA-templated DNA replication"/>
    <property type="evidence" value="ECO:0007669"/>
    <property type="project" value="TreeGrafter"/>
</dbReference>
<dbReference type="OrthoDB" id="4199794at2759"/>
<evidence type="ECO:0000256" key="3">
    <source>
        <dbReference type="ARBA" id="ARBA00022840"/>
    </source>
</evidence>
<dbReference type="PANTHER" id="PTHR11669:SF20">
    <property type="entry name" value="REPLICATION FACTOR C SUBUNIT 4"/>
    <property type="match status" value="1"/>
</dbReference>
<reference evidence="4" key="1">
    <citation type="submission" date="2021-01" db="EMBL/GenBank/DDBJ databases">
        <authorList>
            <consortium name="Genoscope - CEA"/>
            <person name="William W."/>
        </authorList>
    </citation>
    <scope>NUCLEOTIDE SEQUENCE</scope>
</reference>
<dbReference type="Proteomes" id="UP000692954">
    <property type="component" value="Unassembled WGS sequence"/>
</dbReference>
<comment type="caution">
    <text evidence="4">The sequence shown here is derived from an EMBL/GenBank/DDBJ whole genome shotgun (WGS) entry which is preliminary data.</text>
</comment>
<protein>
    <recommendedName>
        <fullName evidence="6">Replication factor C C-terminal domain-containing protein</fullName>
    </recommendedName>
</protein>
<dbReference type="AlphaFoldDB" id="A0A8S1Q8N8"/>
<evidence type="ECO:0008006" key="6">
    <source>
        <dbReference type="Google" id="ProtNLM"/>
    </source>
</evidence>
<sequence>MSRKISSQQNRRSCILGRSSFKVYKEFSELEICLIFYYMDLQEQERHLQLQHQQNNYQDQNFGDQGNKCSQKQSQKICRINSCQKSKLQFYKIIILDEADSMTNDTQSALRRIIEDYASTTRFCIIYITKIIEPLVSRCVKYRFKPIPENEQIERLKYVADKDDINKQMILYLSFKLTVLDLFKKNVLELFNKVQY</sequence>
<evidence type="ECO:0000256" key="1">
    <source>
        <dbReference type="ARBA" id="ARBA00022705"/>
    </source>
</evidence>
<keyword evidence="1" id="KW-0235">DNA replication</keyword>
<dbReference type="GO" id="GO:0005663">
    <property type="term" value="C:DNA replication factor C complex"/>
    <property type="evidence" value="ECO:0007669"/>
    <property type="project" value="TreeGrafter"/>
</dbReference>
<proteinExistence type="predicted"/>
<evidence type="ECO:0000256" key="2">
    <source>
        <dbReference type="ARBA" id="ARBA00022741"/>
    </source>
</evidence>
<dbReference type="InterPro" id="IPR050238">
    <property type="entry name" value="DNA_Rep/Repair_Clamp_Loader"/>
</dbReference>
<dbReference type="EMBL" id="CAJJDN010000099">
    <property type="protein sequence ID" value="CAD8111999.1"/>
    <property type="molecule type" value="Genomic_DNA"/>
</dbReference>
<accession>A0A8S1Q8N8</accession>
<keyword evidence="5" id="KW-1185">Reference proteome</keyword>
<keyword evidence="2" id="KW-0547">Nucleotide-binding</keyword>
<dbReference type="PANTHER" id="PTHR11669">
    <property type="entry name" value="REPLICATION FACTOR C / DNA POLYMERASE III GAMMA-TAU SUBUNIT"/>
    <property type="match status" value="1"/>
</dbReference>
<evidence type="ECO:0000313" key="4">
    <source>
        <dbReference type="EMBL" id="CAD8111999.1"/>
    </source>
</evidence>
<dbReference type="GO" id="GO:0006281">
    <property type="term" value="P:DNA repair"/>
    <property type="evidence" value="ECO:0007669"/>
    <property type="project" value="TreeGrafter"/>
</dbReference>
<dbReference type="GO" id="GO:0003689">
    <property type="term" value="F:DNA clamp loader activity"/>
    <property type="evidence" value="ECO:0007669"/>
    <property type="project" value="TreeGrafter"/>
</dbReference>
<name>A0A8S1Q8N8_9CILI</name>